<evidence type="ECO:0000313" key="2">
    <source>
        <dbReference type="EMBL" id="KPV50541.1"/>
    </source>
</evidence>
<dbReference type="EMBL" id="LJCR01001335">
    <property type="protein sequence ID" value="KPV50541.1"/>
    <property type="molecule type" value="Genomic_DNA"/>
</dbReference>
<gene>
    <name evidence="2" type="ORF">SE17_26340</name>
</gene>
<protein>
    <recommendedName>
        <fullName evidence="1">GyrI-like small molecule binding domain-containing protein</fullName>
    </recommendedName>
</protein>
<keyword evidence="3" id="KW-1185">Reference proteome</keyword>
<organism evidence="2 3">
    <name type="scientific">Kouleothrix aurantiaca</name>
    <dbReference type="NCBI Taxonomy" id="186479"/>
    <lineage>
        <taxon>Bacteria</taxon>
        <taxon>Bacillati</taxon>
        <taxon>Chloroflexota</taxon>
        <taxon>Chloroflexia</taxon>
        <taxon>Chloroflexales</taxon>
        <taxon>Roseiflexineae</taxon>
        <taxon>Roseiflexaceae</taxon>
        <taxon>Kouleothrix</taxon>
    </lineage>
</organism>
<name>A0A0N8PRQ0_9CHLR</name>
<dbReference type="InterPro" id="IPR029442">
    <property type="entry name" value="GyrI-like"/>
</dbReference>
<comment type="caution">
    <text evidence="2">The sequence shown here is derived from an EMBL/GenBank/DDBJ whole genome shotgun (WGS) entry which is preliminary data.</text>
</comment>
<dbReference type="AlphaFoldDB" id="A0A0N8PRQ0"/>
<accession>A0A0N8PRQ0</accession>
<dbReference type="Gene3D" id="3.20.80.10">
    <property type="entry name" value="Regulatory factor, effector binding domain"/>
    <property type="match status" value="1"/>
</dbReference>
<reference evidence="2 3" key="1">
    <citation type="submission" date="2015-09" db="EMBL/GenBank/DDBJ databases">
        <title>Draft genome sequence of Kouleothrix aurantiaca JCM 19913.</title>
        <authorList>
            <person name="Hemp J."/>
        </authorList>
    </citation>
    <scope>NUCLEOTIDE SEQUENCE [LARGE SCALE GENOMIC DNA]</scope>
    <source>
        <strain evidence="2 3">COM-B</strain>
    </source>
</reference>
<dbReference type="SUPFAM" id="SSF55136">
    <property type="entry name" value="Probable bacterial effector-binding domain"/>
    <property type="match status" value="1"/>
</dbReference>
<evidence type="ECO:0000313" key="3">
    <source>
        <dbReference type="Proteomes" id="UP000050509"/>
    </source>
</evidence>
<sequence length="168" mass="18551">MKAETIIGPVSIVEKPERPYLGIRFETPFGGMFAVATKALKELRGWSKANALAAQGPYFLRYYHCDMASIMEVEAGLLTDAPRAGAGSIKPGTLPQGRYATLVYRGNGLRGNQALMQWAKENGVAFEPLVAGQAESYTSRYEAYLTDYRIEPRKLLWDVELSIKIADA</sequence>
<feature type="domain" description="GyrI-like small molecule binding" evidence="1">
    <location>
        <begin position="9"/>
        <end position="124"/>
    </location>
</feature>
<dbReference type="Pfam" id="PF06445">
    <property type="entry name" value="GyrI-like"/>
    <property type="match status" value="1"/>
</dbReference>
<proteinExistence type="predicted"/>
<evidence type="ECO:0000259" key="1">
    <source>
        <dbReference type="Pfam" id="PF06445"/>
    </source>
</evidence>
<dbReference type="Proteomes" id="UP000050509">
    <property type="component" value="Unassembled WGS sequence"/>
</dbReference>
<dbReference type="InterPro" id="IPR011256">
    <property type="entry name" value="Reg_factor_effector_dom_sf"/>
</dbReference>
<dbReference type="PATRIC" id="fig|186479.3.peg.1428"/>